<dbReference type="EMBL" id="CP031968">
    <property type="protein sequence ID" value="AXT44722.1"/>
    <property type="molecule type" value="Genomic_DNA"/>
</dbReference>
<evidence type="ECO:0000256" key="9">
    <source>
        <dbReference type="SAM" id="SignalP"/>
    </source>
</evidence>
<comment type="pathway">
    <text evidence="3">One-carbon metabolism; methylamine degradation.</text>
</comment>
<sequence length="146" mass="15536">MQKESAWKAVLLLARFALAAAFLSAVADRFGFWGHMGELGVSWGTMENFYRHVAKLCPWAPAGLIPVLAWAVNALEAVLGVTLLLGVQLRASAWISAALLLVFALSMAAFQSLKLSLNFSVLTCAACAALVYLASSLEPTPGARRA</sequence>
<evidence type="ECO:0000313" key="12">
    <source>
        <dbReference type="Proteomes" id="UP000259465"/>
    </source>
</evidence>
<reference evidence="11 12" key="1">
    <citation type="submission" date="2018-08" db="EMBL/GenBank/DDBJ databases">
        <title>Complete genome sequence of JP2-74.</title>
        <authorList>
            <person name="Wu L."/>
        </authorList>
    </citation>
    <scope>NUCLEOTIDE SEQUENCE [LARGE SCALE GENOMIC DNA]</scope>
    <source>
        <strain evidence="11 12">JP2-74</strain>
    </source>
</reference>
<feature type="transmembrane region" description="Helical" evidence="8">
    <location>
        <begin position="67"/>
        <end position="87"/>
    </location>
</feature>
<evidence type="ECO:0000259" key="10">
    <source>
        <dbReference type="Pfam" id="PF07291"/>
    </source>
</evidence>
<evidence type="ECO:0000256" key="6">
    <source>
        <dbReference type="ARBA" id="ARBA00022989"/>
    </source>
</evidence>
<evidence type="ECO:0000256" key="7">
    <source>
        <dbReference type="ARBA" id="ARBA00023136"/>
    </source>
</evidence>
<dbReference type="GO" id="GO:0030416">
    <property type="term" value="P:methylamine metabolic process"/>
    <property type="evidence" value="ECO:0007669"/>
    <property type="project" value="InterPro"/>
</dbReference>
<name>A0AAD0RLF5_9NEIS</name>
<evidence type="ECO:0000256" key="8">
    <source>
        <dbReference type="SAM" id="Phobius"/>
    </source>
</evidence>
<dbReference type="RefSeq" id="WP_118266255.1">
    <property type="nucleotide sequence ID" value="NZ_CP031968.1"/>
</dbReference>
<keyword evidence="12" id="KW-1185">Reference proteome</keyword>
<keyword evidence="5 8" id="KW-0812">Transmembrane</keyword>
<evidence type="ECO:0000313" key="11">
    <source>
        <dbReference type="EMBL" id="AXT44722.1"/>
    </source>
</evidence>
<comment type="function">
    <text evidence="1">May be specifically involved in the processing, transport, and/or maturation of the MADH beta-subunit.</text>
</comment>
<evidence type="ECO:0000256" key="4">
    <source>
        <dbReference type="ARBA" id="ARBA00019078"/>
    </source>
</evidence>
<dbReference type="AlphaFoldDB" id="A0AAD0RLF5"/>
<dbReference type="GO" id="GO:0016020">
    <property type="term" value="C:membrane"/>
    <property type="evidence" value="ECO:0007669"/>
    <property type="project" value="UniProtKB-SubCell"/>
</dbReference>
<dbReference type="Proteomes" id="UP000259465">
    <property type="component" value="Chromosome"/>
</dbReference>
<feature type="signal peptide" evidence="9">
    <location>
        <begin position="1"/>
        <end position="19"/>
    </location>
</feature>
<feature type="transmembrane region" description="Helical" evidence="8">
    <location>
        <begin position="94"/>
        <end position="113"/>
    </location>
</feature>
<evidence type="ECO:0000256" key="3">
    <source>
        <dbReference type="ARBA" id="ARBA00004856"/>
    </source>
</evidence>
<proteinExistence type="predicted"/>
<feature type="domain" description="Methylamine utilisation protein MauE" evidence="10">
    <location>
        <begin position="9"/>
        <end position="108"/>
    </location>
</feature>
<keyword evidence="6 8" id="KW-1133">Transmembrane helix</keyword>
<evidence type="ECO:0000256" key="1">
    <source>
        <dbReference type="ARBA" id="ARBA00003475"/>
    </source>
</evidence>
<dbReference type="Pfam" id="PF07291">
    <property type="entry name" value="MauE"/>
    <property type="match status" value="1"/>
</dbReference>
<feature type="chain" id="PRO_5042147463" description="Methylamine utilization protein MauE" evidence="9">
    <location>
        <begin position="20"/>
        <end position="146"/>
    </location>
</feature>
<protein>
    <recommendedName>
        <fullName evidence="4">Methylamine utilization protein MauE</fullName>
    </recommendedName>
</protein>
<organism evidence="11 12">
    <name type="scientific">Chromobacterium rhizoryzae</name>
    <dbReference type="NCBI Taxonomy" id="1778675"/>
    <lineage>
        <taxon>Bacteria</taxon>
        <taxon>Pseudomonadati</taxon>
        <taxon>Pseudomonadota</taxon>
        <taxon>Betaproteobacteria</taxon>
        <taxon>Neisseriales</taxon>
        <taxon>Chromobacteriaceae</taxon>
        <taxon>Chromobacterium</taxon>
    </lineage>
</organism>
<keyword evidence="7 8" id="KW-0472">Membrane</keyword>
<dbReference type="InterPro" id="IPR009908">
    <property type="entry name" value="Methylamine_util_MauE"/>
</dbReference>
<keyword evidence="9" id="KW-0732">Signal</keyword>
<gene>
    <name evidence="11" type="ORF">D1345_00185</name>
</gene>
<evidence type="ECO:0000256" key="5">
    <source>
        <dbReference type="ARBA" id="ARBA00022692"/>
    </source>
</evidence>
<evidence type="ECO:0000256" key="2">
    <source>
        <dbReference type="ARBA" id="ARBA00004141"/>
    </source>
</evidence>
<comment type="subcellular location">
    <subcellularLocation>
        <location evidence="2">Membrane</location>
        <topology evidence="2">Multi-pass membrane protein</topology>
    </subcellularLocation>
</comment>
<accession>A0AAD0RLF5</accession>
<feature type="transmembrane region" description="Helical" evidence="8">
    <location>
        <begin position="119"/>
        <end position="137"/>
    </location>
</feature>
<dbReference type="KEGG" id="crz:D1345_00185"/>